<dbReference type="Gene3D" id="3.40.50.720">
    <property type="entry name" value="NAD(P)-binding Rossmann-like Domain"/>
    <property type="match status" value="1"/>
</dbReference>
<dbReference type="SMART" id="SM00829">
    <property type="entry name" value="PKS_ER"/>
    <property type="match status" value="1"/>
</dbReference>
<sequence length="309" mass="31569">MRALVVDHAVAAGLRIGEVPDPEPTPHQAVVRVTATSLNNGELRYGVAEAAEGSVLGWDAAGVVERAAADGSGPPVGTPVVTLGWDGAWAELRAVDTDLIGVIPAGADPGAISTVPVAGASALRSLRRLGSLLGQRVLITGATGGTGRYAVQLAHLAGAHVIASTGDPATHARGLRELGADEVIGDLADLDATVDGVIDLVGGPVLVDAYQNLSEGGTLVAVGHVAGAGEVFPFGAFFGDQGRHDRSIVTFFLLACKDLAPDLTWLAERVAAGALDPNIVWRGDWTRVGEAADALLNRRLHGKAVLELP</sequence>
<organism evidence="2 3">
    <name type="scientific">Nocardia panacis</name>
    <dbReference type="NCBI Taxonomy" id="2340916"/>
    <lineage>
        <taxon>Bacteria</taxon>
        <taxon>Bacillati</taxon>
        <taxon>Actinomycetota</taxon>
        <taxon>Actinomycetes</taxon>
        <taxon>Mycobacteriales</taxon>
        <taxon>Nocardiaceae</taxon>
        <taxon>Nocardia</taxon>
    </lineage>
</organism>
<feature type="domain" description="Enoyl reductase (ER)" evidence="1">
    <location>
        <begin position="9"/>
        <end position="306"/>
    </location>
</feature>
<dbReference type="SUPFAM" id="SSF51735">
    <property type="entry name" value="NAD(P)-binding Rossmann-fold domains"/>
    <property type="match status" value="1"/>
</dbReference>
<evidence type="ECO:0000313" key="2">
    <source>
        <dbReference type="EMBL" id="RJO70711.1"/>
    </source>
</evidence>
<dbReference type="SUPFAM" id="SSF50129">
    <property type="entry name" value="GroES-like"/>
    <property type="match status" value="1"/>
</dbReference>
<dbReference type="Proteomes" id="UP000266677">
    <property type="component" value="Unassembled WGS sequence"/>
</dbReference>
<dbReference type="AlphaFoldDB" id="A0A3A4KAT7"/>
<dbReference type="InterPro" id="IPR020843">
    <property type="entry name" value="ER"/>
</dbReference>
<reference evidence="2 3" key="1">
    <citation type="submission" date="2018-09" db="EMBL/GenBank/DDBJ databases">
        <title>YIM PH21274 draft genome.</title>
        <authorList>
            <person name="Miao C."/>
        </authorList>
    </citation>
    <scope>NUCLEOTIDE SEQUENCE [LARGE SCALE GENOMIC DNA]</scope>
    <source>
        <strain evidence="2 3">YIM PH 21724</strain>
    </source>
</reference>
<protein>
    <submittedName>
        <fullName evidence="2">Alcohol dehydrogenase</fullName>
    </submittedName>
</protein>
<dbReference type="CDD" id="cd08270">
    <property type="entry name" value="MDR4"/>
    <property type="match status" value="1"/>
</dbReference>
<dbReference type="InterPro" id="IPR036291">
    <property type="entry name" value="NAD(P)-bd_dom_sf"/>
</dbReference>
<dbReference type="InterPro" id="IPR051397">
    <property type="entry name" value="Zn-ADH-like_protein"/>
</dbReference>
<dbReference type="GO" id="GO:0043957">
    <property type="term" value="F:acryloyl-CoA reductase (NADPH) activity"/>
    <property type="evidence" value="ECO:0007669"/>
    <property type="project" value="TreeGrafter"/>
</dbReference>
<name>A0A3A4KAT7_9NOCA</name>
<dbReference type="PANTHER" id="PTHR43677">
    <property type="entry name" value="SHORT-CHAIN DEHYDROGENASE/REDUCTASE"/>
    <property type="match status" value="1"/>
</dbReference>
<dbReference type="Pfam" id="PF00107">
    <property type="entry name" value="ADH_zinc_N"/>
    <property type="match status" value="1"/>
</dbReference>
<comment type="caution">
    <text evidence="2">The sequence shown here is derived from an EMBL/GenBank/DDBJ whole genome shotgun (WGS) entry which is preliminary data.</text>
</comment>
<dbReference type="EMBL" id="QZFU01000036">
    <property type="protein sequence ID" value="RJO70711.1"/>
    <property type="molecule type" value="Genomic_DNA"/>
</dbReference>
<dbReference type="Gene3D" id="3.90.180.10">
    <property type="entry name" value="Medium-chain alcohol dehydrogenases, catalytic domain"/>
    <property type="match status" value="1"/>
</dbReference>
<proteinExistence type="predicted"/>
<gene>
    <name evidence="2" type="ORF">D5S18_26260</name>
</gene>
<dbReference type="Pfam" id="PF08240">
    <property type="entry name" value="ADH_N"/>
    <property type="match status" value="1"/>
</dbReference>
<dbReference type="RefSeq" id="WP_120043768.1">
    <property type="nucleotide sequence ID" value="NZ_QZFU01000036.1"/>
</dbReference>
<keyword evidence="3" id="KW-1185">Reference proteome</keyword>
<accession>A0A3A4KAT7</accession>
<dbReference type="InterPro" id="IPR013154">
    <property type="entry name" value="ADH-like_N"/>
</dbReference>
<evidence type="ECO:0000313" key="3">
    <source>
        <dbReference type="Proteomes" id="UP000266677"/>
    </source>
</evidence>
<evidence type="ECO:0000259" key="1">
    <source>
        <dbReference type="SMART" id="SM00829"/>
    </source>
</evidence>
<dbReference type="InterPro" id="IPR013149">
    <property type="entry name" value="ADH-like_C"/>
</dbReference>
<dbReference type="InterPro" id="IPR011032">
    <property type="entry name" value="GroES-like_sf"/>
</dbReference>
<dbReference type="PANTHER" id="PTHR43677:SF1">
    <property type="entry name" value="ACRYLYL-COA REDUCTASE ACUI-RELATED"/>
    <property type="match status" value="1"/>
</dbReference>
<dbReference type="OrthoDB" id="3813297at2"/>